<comment type="caution">
    <text evidence="1">The sequence shown here is derived from an EMBL/GenBank/DDBJ whole genome shotgun (WGS) entry which is preliminary data.</text>
</comment>
<name>A0A2H0V6M3_9BACT</name>
<protein>
    <recommendedName>
        <fullName evidence="3">DUF4258 domain-containing protein</fullName>
    </recommendedName>
</protein>
<evidence type="ECO:0000313" key="2">
    <source>
        <dbReference type="Proteomes" id="UP000228614"/>
    </source>
</evidence>
<dbReference type="InterPro" id="IPR035098">
    <property type="entry name" value="YNR034W-A/EGO2_sf"/>
</dbReference>
<dbReference type="EMBL" id="PFAN01000122">
    <property type="protein sequence ID" value="PIR94754.1"/>
    <property type="molecule type" value="Genomic_DNA"/>
</dbReference>
<proteinExistence type="predicted"/>
<sequence>MLHFSNYAGQKFDLLNKYKVFITKEQVEEAVRLSETTRQKEGYVFYKKADLTVVVKKINEISTIVTFFPS</sequence>
<dbReference type="AlphaFoldDB" id="A0A2H0V6M3"/>
<organism evidence="1 2">
    <name type="scientific">Candidatus Falkowbacteria bacterium CG10_big_fil_rev_8_21_14_0_10_37_6</name>
    <dbReference type="NCBI Taxonomy" id="1974563"/>
    <lineage>
        <taxon>Bacteria</taxon>
        <taxon>Candidatus Falkowiibacteriota</taxon>
    </lineage>
</organism>
<gene>
    <name evidence="1" type="ORF">COT95_02455</name>
</gene>
<evidence type="ECO:0008006" key="3">
    <source>
        <dbReference type="Google" id="ProtNLM"/>
    </source>
</evidence>
<reference evidence="2" key="1">
    <citation type="submission" date="2017-09" db="EMBL/GenBank/DDBJ databases">
        <title>Depth-based differentiation of microbial function through sediment-hosted aquifers and enrichment of novel symbionts in the deep terrestrial subsurface.</title>
        <authorList>
            <person name="Probst A.J."/>
            <person name="Ladd B."/>
            <person name="Jarett J.K."/>
            <person name="Geller-Mcgrath D.E."/>
            <person name="Sieber C.M.K."/>
            <person name="Emerson J.B."/>
            <person name="Anantharaman K."/>
            <person name="Thomas B.C."/>
            <person name="Malmstrom R."/>
            <person name="Stieglmeier M."/>
            <person name="Klingl A."/>
            <person name="Woyke T."/>
            <person name="Ryan C.M."/>
            <person name="Banfield J.F."/>
        </authorList>
    </citation>
    <scope>NUCLEOTIDE SEQUENCE [LARGE SCALE GENOMIC DNA]</scope>
</reference>
<accession>A0A2H0V6M3</accession>
<dbReference type="SUPFAM" id="SSF160683">
    <property type="entry name" value="YNR034W-A-like"/>
    <property type="match status" value="1"/>
</dbReference>
<dbReference type="Proteomes" id="UP000228614">
    <property type="component" value="Unassembled WGS sequence"/>
</dbReference>
<evidence type="ECO:0000313" key="1">
    <source>
        <dbReference type="EMBL" id="PIR94754.1"/>
    </source>
</evidence>